<dbReference type="Proteomes" id="UP000032545">
    <property type="component" value="Unassembled WGS sequence"/>
</dbReference>
<proteinExistence type="inferred from homology"/>
<keyword evidence="3" id="KW-0436">Ligase</keyword>
<dbReference type="EC" id="6.3.5.7" evidence="3"/>
<dbReference type="PANTHER" id="PTHR11895">
    <property type="entry name" value="TRANSAMIDASE"/>
    <property type="match status" value="1"/>
</dbReference>
<protein>
    <submittedName>
        <fullName evidence="3">Amidase, Asp-tRNAAsn/Glu-tRNAGln amidotransferase A subunit</fullName>
        <ecNumber evidence="3">6.3.5.6</ecNumber>
        <ecNumber evidence="3">6.3.5.7</ecNumber>
    </submittedName>
</protein>
<name>A0A0D8B8T2_9ACTN</name>
<dbReference type="GO" id="GO:0050566">
    <property type="term" value="F:asparaginyl-tRNA synthase (glutamine-hydrolyzing) activity"/>
    <property type="evidence" value="ECO:0007669"/>
    <property type="project" value="UniProtKB-EC"/>
</dbReference>
<dbReference type="InterPro" id="IPR000120">
    <property type="entry name" value="Amidase"/>
</dbReference>
<dbReference type="GO" id="GO:0050567">
    <property type="term" value="F:glutaminyl-tRNA synthase (glutamine-hydrolyzing) activity"/>
    <property type="evidence" value="ECO:0007669"/>
    <property type="project" value="UniProtKB-EC"/>
</dbReference>
<keyword evidence="4" id="KW-1185">Reference proteome</keyword>
<reference evidence="3 4" key="2">
    <citation type="journal article" date="2016" name="Genome Announc.">
        <title>Permanent Draft Genome Sequences for Two Variants of Frankia sp. Strain CpI1, the First Frankia Strain Isolated from Root Nodules of Comptonia peregrina.</title>
        <authorList>
            <person name="Oshone R."/>
            <person name="Hurst S.G.IV."/>
            <person name="Abebe-Akele F."/>
            <person name="Simpson S."/>
            <person name="Morris K."/>
            <person name="Thomas W.K."/>
            <person name="Tisa L.S."/>
        </authorList>
    </citation>
    <scope>NUCLEOTIDE SEQUENCE [LARGE SCALE GENOMIC DNA]</scope>
    <source>
        <strain evidence="4">CpI1-S</strain>
    </source>
</reference>
<evidence type="ECO:0000313" key="4">
    <source>
        <dbReference type="Proteomes" id="UP000032545"/>
    </source>
</evidence>
<dbReference type="SUPFAM" id="SSF75304">
    <property type="entry name" value="Amidase signature (AS) enzymes"/>
    <property type="match status" value="1"/>
</dbReference>
<gene>
    <name evidence="3" type="ORF">FF36_05933</name>
</gene>
<accession>A0A0D8B8T2</accession>
<feature type="domain" description="Amidase" evidence="2">
    <location>
        <begin position="351"/>
        <end position="453"/>
    </location>
</feature>
<keyword evidence="3" id="KW-0808">Transferase</keyword>
<organism evidence="3 4">
    <name type="scientific">Frankia torreyi</name>
    <dbReference type="NCBI Taxonomy" id="1856"/>
    <lineage>
        <taxon>Bacteria</taxon>
        <taxon>Bacillati</taxon>
        <taxon>Actinomycetota</taxon>
        <taxon>Actinomycetes</taxon>
        <taxon>Frankiales</taxon>
        <taxon>Frankiaceae</taxon>
        <taxon>Frankia</taxon>
    </lineage>
</organism>
<comment type="similarity">
    <text evidence="1">Belongs to the amidase family.</text>
</comment>
<evidence type="ECO:0000256" key="1">
    <source>
        <dbReference type="ARBA" id="ARBA00009199"/>
    </source>
</evidence>
<dbReference type="GO" id="GO:0016740">
    <property type="term" value="F:transferase activity"/>
    <property type="evidence" value="ECO:0007669"/>
    <property type="project" value="UniProtKB-KW"/>
</dbReference>
<dbReference type="InterPro" id="IPR023631">
    <property type="entry name" value="Amidase_dom"/>
</dbReference>
<dbReference type="OrthoDB" id="5175573at2"/>
<dbReference type="Pfam" id="PF01425">
    <property type="entry name" value="Amidase"/>
    <property type="match status" value="2"/>
</dbReference>
<dbReference type="InterPro" id="IPR036928">
    <property type="entry name" value="AS_sf"/>
</dbReference>
<reference evidence="4" key="1">
    <citation type="submission" date="2015-02" db="EMBL/GenBank/DDBJ databases">
        <title>Draft Genome of Frankia sp. CpI1-S.</title>
        <authorList>
            <person name="Oshone R.T."/>
            <person name="Ngom M."/>
            <person name="Ghodhbane-Gtari F."/>
            <person name="Gtari M."/>
            <person name="Morris K."/>
            <person name="Thomas K."/>
            <person name="Sen A."/>
            <person name="Tisa L.S."/>
        </authorList>
    </citation>
    <scope>NUCLEOTIDE SEQUENCE [LARGE SCALE GENOMIC DNA]</scope>
    <source>
        <strain evidence="4">CpI1-S</strain>
    </source>
</reference>
<evidence type="ECO:0000259" key="2">
    <source>
        <dbReference type="Pfam" id="PF01425"/>
    </source>
</evidence>
<sequence>MSEELTWLPAWRIRELIGKREVSCVEVTEHFLGRIEEFNPTLRAFEQVDRAGAREQARRADRAVAAGEALGPLHGIPTSVKSHIRVEGLRYVQPGTDVVSSFDDICVERLRRAGAIIIGTNTMMGAGADLTLARDRPGVFSPFNWDAEALSPWDTTRVPGWSSSGGAATAAARLLPVTIGSDGGGSTRLPAAYSGVVGLHTSRGLIPHVNYDKPTMLLTASYGPLARYVRDAALFTRAMSGGDGRDYVCLQDDTPDPVDALDRGVEGMSMAWTEDFGFAATYATADSARIIDVARAAAHSLVTLGATVDPTAEVWEDRAERGTVRWTVEPSVYEVMVGTNSAPLPALDPLLYREQAESRARNWERFQRLFRRYDVILSVTAQRIAAPVEEWERAWTVDGPTFPGGSFAPVYCSHTMIFNWLGFPAVTVPCGFVDGLPVGLQIAAWHGREDLVLRVAEAFQQAFPRDEHPAVS</sequence>
<feature type="domain" description="Amidase" evidence="2">
    <location>
        <begin position="26"/>
        <end position="251"/>
    </location>
</feature>
<dbReference type="EMBL" id="JYFN01000085">
    <property type="protein sequence ID" value="KJE19772.1"/>
    <property type="molecule type" value="Genomic_DNA"/>
</dbReference>
<dbReference type="PATRIC" id="fig|1502723.3.peg.6726"/>
<evidence type="ECO:0000313" key="3">
    <source>
        <dbReference type="EMBL" id="KJE19772.1"/>
    </source>
</evidence>
<dbReference type="PANTHER" id="PTHR11895:SF7">
    <property type="entry name" value="GLUTAMYL-TRNA(GLN) AMIDOTRANSFERASE SUBUNIT A, MITOCHONDRIAL"/>
    <property type="match status" value="1"/>
</dbReference>
<dbReference type="EC" id="6.3.5.6" evidence="3"/>
<dbReference type="AlphaFoldDB" id="A0A0D8B8T2"/>
<dbReference type="RefSeq" id="WP_044888360.1">
    <property type="nucleotide sequence ID" value="NZ_JYFN01000085.1"/>
</dbReference>
<dbReference type="Gene3D" id="3.90.1300.10">
    <property type="entry name" value="Amidase signature (AS) domain"/>
    <property type="match status" value="1"/>
</dbReference>
<comment type="caution">
    <text evidence="3">The sequence shown here is derived from an EMBL/GenBank/DDBJ whole genome shotgun (WGS) entry which is preliminary data.</text>
</comment>